<organism evidence="2 3">
    <name type="scientific">Caballeronia terrestris</name>
    <dbReference type="NCBI Taxonomy" id="1226301"/>
    <lineage>
        <taxon>Bacteria</taxon>
        <taxon>Pseudomonadati</taxon>
        <taxon>Pseudomonadota</taxon>
        <taxon>Betaproteobacteria</taxon>
        <taxon>Burkholderiales</taxon>
        <taxon>Burkholderiaceae</taxon>
        <taxon>Caballeronia</taxon>
    </lineage>
</organism>
<protein>
    <submittedName>
        <fullName evidence="2">Uncharacterized protein</fullName>
    </submittedName>
</protein>
<dbReference type="Proteomes" id="UP000054925">
    <property type="component" value="Unassembled WGS sequence"/>
</dbReference>
<accession>A0A158KWR8</accession>
<evidence type="ECO:0000313" key="2">
    <source>
        <dbReference type="EMBL" id="SAL85592.1"/>
    </source>
</evidence>
<sequence length="174" mass="18125">MPNTAVMPAAAPATSSVLRSAAVTFTHCAISEPSAPPVMMIGPSAPNGPPLPITIPDDSGFSTATFGDMRLLPNKIASIASGMPWPRIFSEPKRAISPTMSPPITGTTITQSPSVLSAGERSANEKLPKKNRLVNRWMSESSTNAASVAIPPITEASAEMPGSRAFAAKSRRVE</sequence>
<evidence type="ECO:0000313" key="3">
    <source>
        <dbReference type="Proteomes" id="UP000054925"/>
    </source>
</evidence>
<feature type="region of interest" description="Disordered" evidence="1">
    <location>
        <begin position="93"/>
        <end position="128"/>
    </location>
</feature>
<keyword evidence="3" id="KW-1185">Reference proteome</keyword>
<dbReference type="AlphaFoldDB" id="A0A158KWR8"/>
<gene>
    <name evidence="2" type="ORF">AWB67_06984</name>
</gene>
<name>A0A158KWR8_9BURK</name>
<proteinExistence type="predicted"/>
<dbReference type="EMBL" id="FCOL02000181">
    <property type="protein sequence ID" value="SAL85592.1"/>
    <property type="molecule type" value="Genomic_DNA"/>
</dbReference>
<comment type="caution">
    <text evidence="2">The sequence shown here is derived from an EMBL/GenBank/DDBJ whole genome shotgun (WGS) entry which is preliminary data.</text>
</comment>
<feature type="compositionally biased region" description="Polar residues" evidence="1">
    <location>
        <begin position="98"/>
        <end position="115"/>
    </location>
</feature>
<reference evidence="2" key="1">
    <citation type="submission" date="2016-01" db="EMBL/GenBank/DDBJ databases">
        <authorList>
            <person name="Peeters C."/>
        </authorList>
    </citation>
    <scope>NUCLEOTIDE SEQUENCE [LARGE SCALE GENOMIC DNA]</scope>
    <source>
        <strain evidence="2">LMG 22937</strain>
    </source>
</reference>
<evidence type="ECO:0000256" key="1">
    <source>
        <dbReference type="SAM" id="MobiDB-lite"/>
    </source>
</evidence>